<proteinExistence type="inferred from homology"/>
<name>A0ABP3FJG7_9GAMM</name>
<dbReference type="SUPFAM" id="SSF49373">
    <property type="entry name" value="Invasin/intimin cell-adhesion fragments"/>
    <property type="match status" value="2"/>
</dbReference>
<accession>A0ABP3FJG7</accession>
<dbReference type="Gene3D" id="2.60.40.10">
    <property type="entry name" value="Immunoglobulins"/>
    <property type="match status" value="4"/>
</dbReference>
<evidence type="ECO:0000259" key="3">
    <source>
        <dbReference type="PROSITE" id="PS51127"/>
    </source>
</evidence>
<feature type="compositionally biased region" description="Gly residues" evidence="2">
    <location>
        <begin position="27"/>
        <end position="39"/>
    </location>
</feature>
<comment type="caution">
    <text evidence="4">The sequence shown here is derived from an EMBL/GenBank/DDBJ whole genome shotgun (WGS) entry which is preliminary data.</text>
</comment>
<reference evidence="5" key="1">
    <citation type="journal article" date="2019" name="Int. J. Syst. Evol. Microbiol.">
        <title>The Global Catalogue of Microorganisms (GCM) 10K type strain sequencing project: providing services to taxonomists for standard genome sequencing and annotation.</title>
        <authorList>
            <consortium name="The Broad Institute Genomics Platform"/>
            <consortium name="The Broad Institute Genome Sequencing Center for Infectious Disease"/>
            <person name="Wu L."/>
            <person name="Ma J."/>
        </authorList>
    </citation>
    <scope>NUCLEOTIDE SEQUENCE [LARGE SCALE GENOMIC DNA]</scope>
    <source>
        <strain evidence="5">JCM 16343</strain>
    </source>
</reference>
<dbReference type="RefSeq" id="WP_201504957.1">
    <property type="nucleotide sequence ID" value="NZ_BAAAFR010000004.1"/>
</dbReference>
<dbReference type="PROSITE" id="PS51127">
    <property type="entry name" value="BIG1"/>
    <property type="match status" value="1"/>
</dbReference>
<dbReference type="SMART" id="SM00634">
    <property type="entry name" value="BID_1"/>
    <property type="match status" value="2"/>
</dbReference>
<dbReference type="InterPro" id="IPR013783">
    <property type="entry name" value="Ig-like_fold"/>
</dbReference>
<evidence type="ECO:0000256" key="2">
    <source>
        <dbReference type="SAM" id="MobiDB-lite"/>
    </source>
</evidence>
<comment type="similarity">
    <text evidence="1">Belongs to the intimin/invasin family.</text>
</comment>
<organism evidence="4 5">
    <name type="scientific">Psychrobacter aestuarii</name>
    <dbReference type="NCBI Taxonomy" id="556327"/>
    <lineage>
        <taxon>Bacteria</taxon>
        <taxon>Pseudomonadati</taxon>
        <taxon>Pseudomonadota</taxon>
        <taxon>Gammaproteobacteria</taxon>
        <taxon>Moraxellales</taxon>
        <taxon>Moraxellaceae</taxon>
        <taxon>Psychrobacter</taxon>
    </lineage>
</organism>
<feature type="region of interest" description="Disordered" evidence="2">
    <location>
        <begin position="15"/>
        <end position="47"/>
    </location>
</feature>
<evidence type="ECO:0000256" key="1">
    <source>
        <dbReference type="ARBA" id="ARBA00010116"/>
    </source>
</evidence>
<evidence type="ECO:0000313" key="5">
    <source>
        <dbReference type="Proteomes" id="UP001501787"/>
    </source>
</evidence>
<sequence>MVLALALAGCGGGGGNDSIKPEPDLGPIGGGSGTPGDGTPGSTNALNINSSTLLDTSGNTISAVGINGAYYQVTVTDATGAPVPNAKVSFAIDATGVSLTQSTSGSVLTDSDGQARVFLKPDSPAVSGAYTVTATATFNGNTATSSKTFSVQATNVSVVDLRADNSALESGAQTSVSLKVTDNTGAALNGVLVNLDASCGQLPAQMVSDTNGMVEVVYKAINENNTLCSGPVTLTASAGNSTQTTNINVAAPQATSIVYTSSELTLGIANSGSSSSGTVEFTVYSNTAPLANAEVILSLEKSPLGLSFGQLGSTADVIRKTDANGNISVNIYPGSTPGPVEIKASLASDTRINALSKGISIASSRVTQDGLSISQERNVLDWSMDGDSTDIVVRMVDRNGNAVPDNTVVNLTAEGGKVSPAQCLTDNGQCTVSFSTQNPRPGDGRVSILAVAEGEKAYIDNNRNNAWDRGIDTLVHNIGDTFRDDNENNIFDSGEFIYPLTTQATGVCENNLDQFIQLKFPTASVSKKDTYKQSYINSFVNPNIDNTCNSDLDAVVRYQSIQLLSDGSSARFTLVNSIGLPLGLQAVRASDTFVNVRINSGGFYDLNPMPSGTTIAATVTDKTDGPTSGSCKVEMISGYSKVPALVNTGSLGQNLGTITGYALTECEAGDYFKVTVNTPKGNNFTRTYIIQ</sequence>
<gene>
    <name evidence="4" type="ORF">GCM10009129_14490</name>
</gene>
<dbReference type="EMBL" id="BAAAFR010000004">
    <property type="protein sequence ID" value="GAA0318062.1"/>
    <property type="molecule type" value="Genomic_DNA"/>
</dbReference>
<dbReference type="Pfam" id="PF02369">
    <property type="entry name" value="Big_1"/>
    <property type="match status" value="1"/>
</dbReference>
<dbReference type="InterPro" id="IPR008964">
    <property type="entry name" value="Invasin/intimin_cell_adhesion"/>
</dbReference>
<evidence type="ECO:0000313" key="4">
    <source>
        <dbReference type="EMBL" id="GAA0318062.1"/>
    </source>
</evidence>
<feature type="domain" description="Big-1" evidence="3">
    <location>
        <begin position="51"/>
        <end position="154"/>
    </location>
</feature>
<dbReference type="Proteomes" id="UP001501787">
    <property type="component" value="Unassembled WGS sequence"/>
</dbReference>
<dbReference type="InterPro" id="IPR003344">
    <property type="entry name" value="Big_1_dom"/>
</dbReference>
<keyword evidence="5" id="KW-1185">Reference proteome</keyword>
<protein>
    <submittedName>
        <fullName evidence="4">Ig-like domain-containing protein</fullName>
    </submittedName>
</protein>